<dbReference type="Proteomes" id="UP000276133">
    <property type="component" value="Unassembled WGS sequence"/>
</dbReference>
<reference evidence="1 2" key="1">
    <citation type="journal article" date="2018" name="Sci. Rep.">
        <title>Genomic signatures of local adaptation to the degree of environmental predictability in rotifers.</title>
        <authorList>
            <person name="Franch-Gras L."/>
            <person name="Hahn C."/>
            <person name="Garcia-Roger E.M."/>
            <person name="Carmona M.J."/>
            <person name="Serra M."/>
            <person name="Gomez A."/>
        </authorList>
    </citation>
    <scope>NUCLEOTIDE SEQUENCE [LARGE SCALE GENOMIC DNA]</scope>
    <source>
        <strain evidence="1">HYR1</strain>
    </source>
</reference>
<protein>
    <submittedName>
        <fullName evidence="1">Uncharacterized protein</fullName>
    </submittedName>
</protein>
<gene>
    <name evidence="1" type="ORF">BpHYR1_013356</name>
</gene>
<evidence type="ECO:0000313" key="1">
    <source>
        <dbReference type="EMBL" id="RNA14760.1"/>
    </source>
</evidence>
<keyword evidence="2" id="KW-1185">Reference proteome</keyword>
<proteinExistence type="predicted"/>
<dbReference type="EMBL" id="REGN01005114">
    <property type="protein sequence ID" value="RNA14760.1"/>
    <property type="molecule type" value="Genomic_DNA"/>
</dbReference>
<dbReference type="AlphaFoldDB" id="A0A3M7QTR2"/>
<evidence type="ECO:0000313" key="2">
    <source>
        <dbReference type="Proteomes" id="UP000276133"/>
    </source>
</evidence>
<name>A0A3M7QTR2_BRAPC</name>
<accession>A0A3M7QTR2</accession>
<organism evidence="1 2">
    <name type="scientific">Brachionus plicatilis</name>
    <name type="common">Marine rotifer</name>
    <name type="synonym">Brachionus muelleri</name>
    <dbReference type="NCBI Taxonomy" id="10195"/>
    <lineage>
        <taxon>Eukaryota</taxon>
        <taxon>Metazoa</taxon>
        <taxon>Spiralia</taxon>
        <taxon>Gnathifera</taxon>
        <taxon>Rotifera</taxon>
        <taxon>Eurotatoria</taxon>
        <taxon>Monogononta</taxon>
        <taxon>Pseudotrocha</taxon>
        <taxon>Ploima</taxon>
        <taxon>Brachionidae</taxon>
        <taxon>Brachionus</taxon>
    </lineage>
</organism>
<sequence length="192" mass="22522">MDQKQYTDKISNPPAQFPIFKISECSVINSIKNKQKFEKFIEEGVETEYISFINDTKNEETKEKPWKPSKEIKFDNKNLSGEQKKKLGGLIDKYWMCFSRNDEDIGTVADKYGMHDIKPIILAISKEKNSHNDLIEFVNRNFDGLTPPIRHNKRVGECIKKVNKDGRIIIYLIERSSKEKYRFQLLKNVLKT</sequence>
<comment type="caution">
    <text evidence="1">The sequence shown here is derived from an EMBL/GenBank/DDBJ whole genome shotgun (WGS) entry which is preliminary data.</text>
</comment>